<name>A0ABQ8F7T6_9FUNG</name>
<comment type="caution">
    <text evidence="3">The sequence shown here is derived from an EMBL/GenBank/DDBJ whole genome shotgun (WGS) entry which is preliminary data.</text>
</comment>
<evidence type="ECO:0000313" key="3">
    <source>
        <dbReference type="EMBL" id="KAH6593723.1"/>
    </source>
</evidence>
<feature type="chain" id="PRO_5046892778" evidence="2">
    <location>
        <begin position="19"/>
        <end position="210"/>
    </location>
</feature>
<evidence type="ECO:0000313" key="4">
    <source>
        <dbReference type="Proteomes" id="UP001648503"/>
    </source>
</evidence>
<evidence type="ECO:0000256" key="1">
    <source>
        <dbReference type="SAM" id="MobiDB-lite"/>
    </source>
</evidence>
<dbReference type="Proteomes" id="UP001648503">
    <property type="component" value="Unassembled WGS sequence"/>
</dbReference>
<feature type="region of interest" description="Disordered" evidence="1">
    <location>
        <begin position="20"/>
        <end position="39"/>
    </location>
</feature>
<gene>
    <name evidence="3" type="ORF">BASA50_007159</name>
</gene>
<accession>A0ABQ8F7T6</accession>
<proteinExistence type="predicted"/>
<feature type="signal peptide" evidence="2">
    <location>
        <begin position="1"/>
        <end position="18"/>
    </location>
</feature>
<protein>
    <submittedName>
        <fullName evidence="3">Uncharacterized protein</fullName>
    </submittedName>
</protein>
<keyword evidence="2" id="KW-0732">Signal</keyword>
<evidence type="ECO:0000256" key="2">
    <source>
        <dbReference type="SAM" id="SignalP"/>
    </source>
</evidence>
<feature type="region of interest" description="Disordered" evidence="1">
    <location>
        <begin position="58"/>
        <end position="80"/>
    </location>
</feature>
<sequence>MKFNSLVVAAMVIASVNAGGRDKGAGGHKHNDGSEPRSGAPFGLKVHPLFLAMSAKSLESGPDTSQNLDHTNNKGSHDLTKHEVYEDQNCKIISLILHDLQKSIFILFGKYLKSKATISRLQIKTDSPEPRKENRYLTPQSITSATMEEIKEKAIILRGEYVDFWGYFLDEKCSNKLNRLSSPEKIGRLKFFIGVPIKPSDFDKTQETAV</sequence>
<reference evidence="3 4" key="1">
    <citation type="submission" date="2021-02" db="EMBL/GenBank/DDBJ databases">
        <title>Variation within the Batrachochytrium salamandrivorans European outbreak.</title>
        <authorList>
            <person name="Kelly M."/>
            <person name="Pasmans F."/>
            <person name="Shea T.P."/>
            <person name="Munoz J.F."/>
            <person name="Carranza S."/>
            <person name="Cuomo C.A."/>
            <person name="Martel A."/>
        </authorList>
    </citation>
    <scope>NUCLEOTIDE SEQUENCE [LARGE SCALE GENOMIC DNA]</scope>
    <source>
        <strain evidence="3 4">AMFP18/2</strain>
    </source>
</reference>
<dbReference type="EMBL" id="JAFCIX010000347">
    <property type="protein sequence ID" value="KAH6593723.1"/>
    <property type="molecule type" value="Genomic_DNA"/>
</dbReference>
<feature type="compositionally biased region" description="Basic and acidic residues" evidence="1">
    <location>
        <begin position="20"/>
        <end position="35"/>
    </location>
</feature>
<keyword evidence="4" id="KW-1185">Reference proteome</keyword>
<feature type="compositionally biased region" description="Basic and acidic residues" evidence="1">
    <location>
        <begin position="71"/>
        <end position="80"/>
    </location>
</feature>
<organism evidence="3 4">
    <name type="scientific">Batrachochytrium salamandrivorans</name>
    <dbReference type="NCBI Taxonomy" id="1357716"/>
    <lineage>
        <taxon>Eukaryota</taxon>
        <taxon>Fungi</taxon>
        <taxon>Fungi incertae sedis</taxon>
        <taxon>Chytridiomycota</taxon>
        <taxon>Chytridiomycota incertae sedis</taxon>
        <taxon>Chytridiomycetes</taxon>
        <taxon>Rhizophydiales</taxon>
        <taxon>Rhizophydiales incertae sedis</taxon>
        <taxon>Batrachochytrium</taxon>
    </lineage>
</organism>